<evidence type="ECO:0000313" key="6">
    <source>
        <dbReference type="Proteomes" id="UP000242287"/>
    </source>
</evidence>
<dbReference type="Pfam" id="PF03330">
    <property type="entry name" value="DPBB_1"/>
    <property type="match status" value="1"/>
</dbReference>
<protein>
    <recommendedName>
        <fullName evidence="4">RlpA-like protein double-psi beta-barrel domain-containing protein</fullName>
    </recommendedName>
</protein>
<dbReference type="AlphaFoldDB" id="A0A2A9NXR4"/>
<evidence type="ECO:0000313" key="5">
    <source>
        <dbReference type="EMBL" id="PFH54304.1"/>
    </source>
</evidence>
<dbReference type="PANTHER" id="PTHR31836">
    <property type="match status" value="1"/>
</dbReference>
<evidence type="ECO:0000256" key="1">
    <source>
        <dbReference type="ARBA" id="ARBA00022729"/>
    </source>
</evidence>
<dbReference type="PANTHER" id="PTHR31836:SF24">
    <property type="entry name" value="RLPA-LIKE PROTEIN DOUBLE-PSI BETA-BARREL DOMAIN-CONTAINING PROTEIN"/>
    <property type="match status" value="1"/>
</dbReference>
<dbReference type="InterPro" id="IPR036908">
    <property type="entry name" value="RlpA-like_sf"/>
</dbReference>
<reference evidence="5 6" key="1">
    <citation type="submission" date="2014-02" db="EMBL/GenBank/DDBJ databases">
        <title>Transposable element dynamics among asymbiotic and ectomycorrhizal Amanita fungi.</title>
        <authorList>
            <consortium name="DOE Joint Genome Institute"/>
            <person name="Hess J."/>
            <person name="Skrede I."/>
            <person name="Wolfe B."/>
            <person name="LaButti K."/>
            <person name="Ohm R.A."/>
            <person name="Grigoriev I.V."/>
            <person name="Pringle A."/>
        </authorList>
    </citation>
    <scope>NUCLEOTIDE SEQUENCE [LARGE SCALE GENOMIC DNA]</scope>
    <source>
        <strain evidence="5 6">SKay4041</strain>
    </source>
</reference>
<feature type="compositionally biased region" description="Acidic residues" evidence="2">
    <location>
        <begin position="97"/>
        <end position="109"/>
    </location>
</feature>
<gene>
    <name evidence="5" type="ORF">AMATHDRAFT_72811</name>
</gene>
<feature type="chain" id="PRO_5012812200" description="RlpA-like protein double-psi beta-barrel domain-containing protein" evidence="3">
    <location>
        <begin position="21"/>
        <end position="238"/>
    </location>
</feature>
<organism evidence="5 6">
    <name type="scientific">Amanita thiersii Skay4041</name>
    <dbReference type="NCBI Taxonomy" id="703135"/>
    <lineage>
        <taxon>Eukaryota</taxon>
        <taxon>Fungi</taxon>
        <taxon>Dikarya</taxon>
        <taxon>Basidiomycota</taxon>
        <taxon>Agaricomycotina</taxon>
        <taxon>Agaricomycetes</taxon>
        <taxon>Agaricomycetidae</taxon>
        <taxon>Agaricales</taxon>
        <taxon>Pluteineae</taxon>
        <taxon>Amanitaceae</taxon>
        <taxon>Amanita</taxon>
    </lineage>
</organism>
<evidence type="ECO:0000256" key="3">
    <source>
        <dbReference type="SAM" id="SignalP"/>
    </source>
</evidence>
<dbReference type="SUPFAM" id="SSF50685">
    <property type="entry name" value="Barwin-like endoglucanases"/>
    <property type="match status" value="1"/>
</dbReference>
<keyword evidence="6" id="KW-1185">Reference proteome</keyword>
<dbReference type="InterPro" id="IPR051477">
    <property type="entry name" value="Expansin_CellWall"/>
</dbReference>
<dbReference type="EMBL" id="KZ301970">
    <property type="protein sequence ID" value="PFH54304.1"/>
    <property type="molecule type" value="Genomic_DNA"/>
</dbReference>
<keyword evidence="1 3" id="KW-0732">Signal</keyword>
<dbReference type="Gene3D" id="2.40.40.10">
    <property type="entry name" value="RlpA-like domain"/>
    <property type="match status" value="1"/>
</dbReference>
<evidence type="ECO:0000256" key="2">
    <source>
        <dbReference type="SAM" id="MobiDB-lite"/>
    </source>
</evidence>
<feature type="compositionally biased region" description="Low complexity" evidence="2">
    <location>
        <begin position="81"/>
        <end position="94"/>
    </location>
</feature>
<feature type="compositionally biased region" description="Polar residues" evidence="2">
    <location>
        <begin position="110"/>
        <end position="132"/>
    </location>
</feature>
<sequence>MFNTFPFALVAFTILSYVSGLVVPRSTAPAGWDDSLEPYDTYHTRYLALDCQQKHGTPFFDECCHPLSATQSLETLPSQCTPPTATTIANIPTASPNEDDLECDEDDDGTTTIPSSAPVSEPSETSSPKKNTAQLNTGGFATFFYQNGNAGACGTVHGESDLIAAMDYRRYGNLNVKSDLCGRKIKITNPSNHKSVVVTVADACPTCRNANSIDLSVGAFKRIANLDQGIVGINWSYV</sequence>
<proteinExistence type="predicted"/>
<evidence type="ECO:0000259" key="4">
    <source>
        <dbReference type="Pfam" id="PF03330"/>
    </source>
</evidence>
<accession>A0A2A9NXR4</accession>
<feature type="signal peptide" evidence="3">
    <location>
        <begin position="1"/>
        <end position="20"/>
    </location>
</feature>
<dbReference type="Proteomes" id="UP000242287">
    <property type="component" value="Unassembled WGS sequence"/>
</dbReference>
<dbReference type="STRING" id="703135.A0A2A9NXR4"/>
<dbReference type="InterPro" id="IPR009009">
    <property type="entry name" value="RlpA-like_DPBB"/>
</dbReference>
<feature type="region of interest" description="Disordered" evidence="2">
    <location>
        <begin position="78"/>
        <end position="132"/>
    </location>
</feature>
<dbReference type="CDD" id="cd22191">
    <property type="entry name" value="DPBB_RlpA_EXP_N-like"/>
    <property type="match status" value="1"/>
</dbReference>
<name>A0A2A9NXR4_9AGAR</name>
<dbReference type="OrthoDB" id="406505at2759"/>
<feature type="domain" description="RlpA-like protein double-psi beta-barrel" evidence="4">
    <location>
        <begin position="141"/>
        <end position="234"/>
    </location>
</feature>